<dbReference type="InterPro" id="IPR035965">
    <property type="entry name" value="PAS-like_dom_sf"/>
</dbReference>
<evidence type="ECO:0000259" key="22">
    <source>
        <dbReference type="PROSITE" id="PS50113"/>
    </source>
</evidence>
<feature type="domain" description="PAC" evidence="22">
    <location>
        <begin position="337"/>
        <end position="395"/>
    </location>
</feature>
<evidence type="ECO:0000256" key="9">
    <source>
        <dbReference type="ARBA" id="ARBA00022777"/>
    </source>
</evidence>
<dbReference type="InterPro" id="IPR000700">
    <property type="entry name" value="PAS-assoc_C"/>
</dbReference>
<dbReference type="Pfam" id="PF01627">
    <property type="entry name" value="Hpt"/>
    <property type="match status" value="1"/>
</dbReference>
<dbReference type="Proteomes" id="UP000320672">
    <property type="component" value="Chromosome"/>
</dbReference>
<dbReference type="InterPro" id="IPR011006">
    <property type="entry name" value="CheY-like_superfamily"/>
</dbReference>
<dbReference type="InterPro" id="IPR036641">
    <property type="entry name" value="HPT_dom_sf"/>
</dbReference>
<dbReference type="InterPro" id="IPR008207">
    <property type="entry name" value="Sig_transdc_His_kin_Hpt_dom"/>
</dbReference>
<dbReference type="GO" id="GO:0000155">
    <property type="term" value="F:phosphorelay sensor kinase activity"/>
    <property type="evidence" value="ECO:0007669"/>
    <property type="project" value="InterPro"/>
</dbReference>
<comment type="catalytic activity">
    <reaction evidence="1">
        <text>ATP + protein L-histidine = ADP + protein N-phospho-L-histidine.</text>
        <dbReference type="EC" id="2.7.13.3"/>
    </reaction>
</comment>
<dbReference type="InterPro" id="IPR036097">
    <property type="entry name" value="HisK_dim/P_sf"/>
</dbReference>
<dbReference type="FunFam" id="1.10.287.130:FF:000002">
    <property type="entry name" value="Two-component osmosensing histidine kinase"/>
    <property type="match status" value="1"/>
</dbReference>
<dbReference type="Gene3D" id="3.30.565.10">
    <property type="entry name" value="Histidine kinase-like ATPase, C-terminal domain"/>
    <property type="match status" value="1"/>
</dbReference>
<evidence type="ECO:0000256" key="16">
    <source>
        <dbReference type="PROSITE-ProRule" id="PRU00110"/>
    </source>
</evidence>
<dbReference type="SMART" id="SM00388">
    <property type="entry name" value="HisKA"/>
    <property type="match status" value="1"/>
</dbReference>
<feature type="domain" description="PAC" evidence="22">
    <location>
        <begin position="90"/>
        <end position="142"/>
    </location>
</feature>
<comment type="subunit">
    <text evidence="14">At low DSF concentrations, interacts with RpfF.</text>
</comment>
<feature type="domain" description="PAS" evidence="21">
    <location>
        <begin position="15"/>
        <end position="88"/>
    </location>
</feature>
<dbReference type="InterPro" id="IPR005467">
    <property type="entry name" value="His_kinase_dom"/>
</dbReference>
<evidence type="ECO:0000313" key="25">
    <source>
        <dbReference type="Proteomes" id="UP000320672"/>
    </source>
</evidence>
<dbReference type="CDD" id="cd16922">
    <property type="entry name" value="HATPase_EvgS-ArcB-TorS-like"/>
    <property type="match status" value="1"/>
</dbReference>
<keyword evidence="11" id="KW-1133">Transmembrane helix</keyword>
<dbReference type="Pfam" id="PF08447">
    <property type="entry name" value="PAS_3"/>
    <property type="match status" value="1"/>
</dbReference>
<evidence type="ECO:0000256" key="8">
    <source>
        <dbReference type="ARBA" id="ARBA00022741"/>
    </source>
</evidence>
<dbReference type="GO" id="GO:0005886">
    <property type="term" value="C:plasma membrane"/>
    <property type="evidence" value="ECO:0007669"/>
    <property type="project" value="UniProtKB-SubCell"/>
</dbReference>
<dbReference type="PRINTS" id="PR00344">
    <property type="entry name" value="BCTRLSENSOR"/>
</dbReference>
<evidence type="ECO:0000256" key="10">
    <source>
        <dbReference type="ARBA" id="ARBA00022840"/>
    </source>
</evidence>
<dbReference type="Pfam" id="PF02518">
    <property type="entry name" value="HATPase_c"/>
    <property type="match status" value="1"/>
</dbReference>
<dbReference type="SUPFAM" id="SSF47384">
    <property type="entry name" value="Homodimeric domain of signal transducing histidine kinase"/>
    <property type="match status" value="1"/>
</dbReference>
<feature type="modified residue" description="4-aspartylphosphate" evidence="17">
    <location>
        <position position="834"/>
    </location>
</feature>
<dbReference type="InterPro" id="IPR004358">
    <property type="entry name" value="Sig_transdc_His_kin-like_C"/>
</dbReference>
<feature type="compositionally biased region" description="Polar residues" evidence="18">
    <location>
        <begin position="1093"/>
        <end position="1103"/>
    </location>
</feature>
<feature type="domain" description="Response regulatory" evidence="20">
    <location>
        <begin position="780"/>
        <end position="901"/>
    </location>
</feature>
<dbReference type="InterPro" id="IPR013655">
    <property type="entry name" value="PAS_fold_3"/>
</dbReference>
<dbReference type="EC" id="2.7.13.3" evidence="3"/>
<proteinExistence type="predicted"/>
<sequence>MSSNDSEATPRSFSKSQVLEGLLESVDDLVWAATPDYRKLLYINPAAAEIYGVPLDEMKRSPKTLVDAIHEEDRALADQRMSQLAESGWATAEYRIVRPDGSVRWVRERLQMVMEATGQPHHIRGVAQDITSERSAAVALQNADAAYRALVDSLPISVTRKDCDGRIQFANERFCKGCSRTLEDLLGKTDFDLFPAHLAKKYRADDQLVLEAGQVYHSIEENTVDDNVTYVEVFKAPMRDRNGQIVGVQIMYWDVTEQKKSEAEAQYQKFLLDTLLQHVPDAIYFKDAHSRFIRLSDSMLGKLGVESTQQAIGKSDADFFSRPHAQEALSDERQVMATGEPVVGKLECETYEDKEETWCSSTKLPLRDLHGQVIGTFGISRDVTQQMKAEQELARERDLLRTIINLLPDLIFVKDRVGRFVIVNEAHRKLMGLETAEELVGKSDFDFMPLELVCNYVADDQQVMRTGQPMVGHEEVAQSHDGSEIWLLTSKVPLRDSEGEIIGLVGIGHDITEMKKAGQELLAAKDTADAANRAKSDFLANMSHEIRTPMNAIIGMTELLLDTDIDDSQREYLVMVQASGESLLSIINDILDFSKIEAGKLELDVSEFDLREGLGDTMKALALRAHAKELELAFRIDPNVPQKLVGDGGRLRQVIVNLVGNAVKFTQHGEVVVDVNAVERSDETVKLQVCVRDTGIGIPLEQQKRIFQEFEQADTSTTRRFGGTGLGLAISSRLIHIMGGDLWLESEPNVGSQFFFTVTLERASNGGAPYDDMVVVGGTQVLIVDDNKTNRQILCEMLKNWGMRPQAYERPEEGLEALQACHAEGKPFGLILSDVQMPDVDGFEFAQWVRNSEDVKHTPIIMLTSGGRNGDAERRSNLKIADRLMKPVKQSELFDSIVRVLGVTAPEKENARDENVSASGYDFGTLRVLLAEDNLVNQKLAVGVLKKNGHVVTVVNNGQEAIDQLEEGSYDLVLMDVQMPVLDGLSATREIRESEKHTGRHIPIIAMTAHALKGDREKCLESGMDEYIAKPIRVSVMMDKFQVVLGSANRTDDPNDGSESGEEQSSERPAEPVPSVAIAAVDEAKLAEPAASPTVQADSNVQSPEDDSHAMSIAEDAARLFPEEPVIDWVKATAIVGGDPDLLNEILAVYLKEKNSLLVTIDNSLLANDHDTLFRAAHTLKGASAAVGAAGAVEAAKRLELAARDGQTDGLKEMHDQLLVEVASVQREIERHQAAQDQK</sequence>
<dbReference type="EMBL" id="CP036262">
    <property type="protein sequence ID" value="QDS91669.1"/>
    <property type="molecule type" value="Genomic_DNA"/>
</dbReference>
<evidence type="ECO:0000259" key="20">
    <source>
        <dbReference type="PROSITE" id="PS50110"/>
    </source>
</evidence>
<keyword evidence="12" id="KW-0902">Two-component regulatory system</keyword>
<feature type="modified residue" description="4-aspartylphosphate" evidence="17">
    <location>
        <position position="976"/>
    </location>
</feature>
<dbReference type="CDD" id="cd00130">
    <property type="entry name" value="PAS"/>
    <property type="match status" value="4"/>
</dbReference>
<dbReference type="RefSeq" id="WP_145349739.1">
    <property type="nucleotide sequence ID" value="NZ_CP036262.1"/>
</dbReference>
<dbReference type="Gene3D" id="1.10.287.130">
    <property type="match status" value="1"/>
</dbReference>
<evidence type="ECO:0000256" key="17">
    <source>
        <dbReference type="PROSITE-ProRule" id="PRU00169"/>
    </source>
</evidence>
<dbReference type="SUPFAM" id="SSF55785">
    <property type="entry name" value="PYP-like sensor domain (PAS domain)"/>
    <property type="match status" value="4"/>
</dbReference>
<dbReference type="PANTHER" id="PTHR45339:SF1">
    <property type="entry name" value="HYBRID SIGNAL TRANSDUCTION HISTIDINE KINASE J"/>
    <property type="match status" value="1"/>
</dbReference>
<dbReference type="AlphaFoldDB" id="A0A517M9W5"/>
<dbReference type="InterPro" id="IPR000014">
    <property type="entry name" value="PAS"/>
</dbReference>
<dbReference type="CDD" id="cd17546">
    <property type="entry name" value="REC_hyHK_CKI1_RcsC-like"/>
    <property type="match status" value="2"/>
</dbReference>
<dbReference type="Gene3D" id="3.30.450.20">
    <property type="entry name" value="PAS domain"/>
    <property type="match status" value="4"/>
</dbReference>
<dbReference type="NCBIfam" id="TIGR00229">
    <property type="entry name" value="sensory_box"/>
    <property type="match status" value="4"/>
</dbReference>
<evidence type="ECO:0000256" key="2">
    <source>
        <dbReference type="ARBA" id="ARBA00004651"/>
    </source>
</evidence>
<dbReference type="InterPro" id="IPR013656">
    <property type="entry name" value="PAS_4"/>
</dbReference>
<dbReference type="OrthoDB" id="9762493at2"/>
<keyword evidence="4" id="KW-1003">Cell membrane</keyword>
<dbReference type="PROSITE" id="PS50110">
    <property type="entry name" value="RESPONSE_REGULATORY"/>
    <property type="match status" value="2"/>
</dbReference>
<dbReference type="SMART" id="SM00387">
    <property type="entry name" value="HATPase_c"/>
    <property type="match status" value="1"/>
</dbReference>
<protein>
    <recommendedName>
        <fullName evidence="15">Sensory/regulatory protein RpfC</fullName>
        <ecNumber evidence="3">2.7.13.3</ecNumber>
    </recommendedName>
</protein>
<feature type="domain" description="PAC" evidence="22">
    <location>
        <begin position="213"/>
        <end position="267"/>
    </location>
</feature>
<dbReference type="PROSITE" id="PS50112">
    <property type="entry name" value="PAS"/>
    <property type="match status" value="2"/>
</dbReference>
<gene>
    <name evidence="24" type="primary">barA_2</name>
    <name evidence="24" type="ORF">FF011L_04000</name>
</gene>
<feature type="domain" description="Response regulatory" evidence="20">
    <location>
        <begin position="927"/>
        <end position="1045"/>
    </location>
</feature>
<dbReference type="InterPro" id="IPR003594">
    <property type="entry name" value="HATPase_dom"/>
</dbReference>
<dbReference type="Pfam" id="PF00072">
    <property type="entry name" value="Response_reg"/>
    <property type="match status" value="2"/>
</dbReference>
<feature type="domain" description="PAS" evidence="21">
    <location>
        <begin position="396"/>
        <end position="437"/>
    </location>
</feature>
<dbReference type="InterPro" id="IPR001789">
    <property type="entry name" value="Sig_transdc_resp-reg_receiver"/>
</dbReference>
<name>A0A517M9W5_9BACT</name>
<dbReference type="PANTHER" id="PTHR45339">
    <property type="entry name" value="HYBRID SIGNAL TRANSDUCTION HISTIDINE KINASE J"/>
    <property type="match status" value="1"/>
</dbReference>
<evidence type="ECO:0000256" key="5">
    <source>
        <dbReference type="ARBA" id="ARBA00022553"/>
    </source>
</evidence>
<dbReference type="InterPro" id="IPR036890">
    <property type="entry name" value="HATPase_C_sf"/>
</dbReference>
<feature type="region of interest" description="Disordered" evidence="18">
    <location>
        <begin position="1047"/>
        <end position="1074"/>
    </location>
</feature>
<evidence type="ECO:0000313" key="24">
    <source>
        <dbReference type="EMBL" id="QDS91669.1"/>
    </source>
</evidence>
<keyword evidence="13" id="KW-0472">Membrane</keyword>
<evidence type="ECO:0000256" key="4">
    <source>
        <dbReference type="ARBA" id="ARBA00022475"/>
    </source>
</evidence>
<accession>A0A517M9W5</accession>
<evidence type="ECO:0000256" key="6">
    <source>
        <dbReference type="ARBA" id="ARBA00022679"/>
    </source>
</evidence>
<evidence type="ECO:0000259" key="23">
    <source>
        <dbReference type="PROSITE" id="PS50894"/>
    </source>
</evidence>
<evidence type="ECO:0000256" key="11">
    <source>
        <dbReference type="ARBA" id="ARBA00022989"/>
    </source>
</evidence>
<dbReference type="SUPFAM" id="SSF55874">
    <property type="entry name" value="ATPase domain of HSP90 chaperone/DNA topoisomerase II/histidine kinase"/>
    <property type="match status" value="1"/>
</dbReference>
<feature type="domain" description="Histidine kinase" evidence="19">
    <location>
        <begin position="541"/>
        <end position="762"/>
    </location>
</feature>
<dbReference type="SMART" id="SM00091">
    <property type="entry name" value="PAS"/>
    <property type="match status" value="4"/>
</dbReference>
<dbReference type="Gene3D" id="1.20.120.160">
    <property type="entry name" value="HPT domain"/>
    <property type="match status" value="1"/>
</dbReference>
<evidence type="ECO:0000256" key="15">
    <source>
        <dbReference type="ARBA" id="ARBA00068150"/>
    </source>
</evidence>
<evidence type="ECO:0000256" key="14">
    <source>
        <dbReference type="ARBA" id="ARBA00064003"/>
    </source>
</evidence>
<dbReference type="SMART" id="SM00448">
    <property type="entry name" value="REC"/>
    <property type="match status" value="2"/>
</dbReference>
<dbReference type="Gene3D" id="3.40.50.2300">
    <property type="match status" value="2"/>
</dbReference>
<keyword evidence="7" id="KW-0812">Transmembrane</keyword>
<feature type="modified residue" description="Phosphohistidine" evidence="16">
    <location>
        <position position="1178"/>
    </location>
</feature>
<dbReference type="SUPFAM" id="SSF52172">
    <property type="entry name" value="CheY-like"/>
    <property type="match status" value="2"/>
</dbReference>
<dbReference type="Pfam" id="PF00512">
    <property type="entry name" value="HisKA"/>
    <property type="match status" value="1"/>
</dbReference>
<evidence type="ECO:0000256" key="13">
    <source>
        <dbReference type="ARBA" id="ARBA00023136"/>
    </source>
</evidence>
<feature type="domain" description="PAC" evidence="22">
    <location>
        <begin position="471"/>
        <end position="523"/>
    </location>
</feature>
<dbReference type="PROSITE" id="PS50894">
    <property type="entry name" value="HPT"/>
    <property type="match status" value="1"/>
</dbReference>
<dbReference type="CDD" id="cd00082">
    <property type="entry name" value="HisKA"/>
    <property type="match status" value="1"/>
</dbReference>
<dbReference type="PROSITE" id="PS50113">
    <property type="entry name" value="PAC"/>
    <property type="match status" value="4"/>
</dbReference>
<dbReference type="InterPro" id="IPR003661">
    <property type="entry name" value="HisK_dim/P_dom"/>
</dbReference>
<keyword evidence="8" id="KW-0547">Nucleotide-binding</keyword>
<dbReference type="Pfam" id="PF08448">
    <property type="entry name" value="PAS_4"/>
    <property type="match status" value="3"/>
</dbReference>
<evidence type="ECO:0000256" key="3">
    <source>
        <dbReference type="ARBA" id="ARBA00012438"/>
    </source>
</evidence>
<dbReference type="GO" id="GO:0005524">
    <property type="term" value="F:ATP binding"/>
    <property type="evidence" value="ECO:0007669"/>
    <property type="project" value="UniProtKB-KW"/>
</dbReference>
<evidence type="ECO:0000256" key="7">
    <source>
        <dbReference type="ARBA" id="ARBA00022692"/>
    </source>
</evidence>
<evidence type="ECO:0000256" key="18">
    <source>
        <dbReference type="SAM" id="MobiDB-lite"/>
    </source>
</evidence>
<keyword evidence="6 24" id="KW-0808">Transferase</keyword>
<feature type="domain" description="HPt" evidence="23">
    <location>
        <begin position="1139"/>
        <end position="1236"/>
    </location>
</feature>
<keyword evidence="25" id="KW-1185">Reference proteome</keyword>
<keyword evidence="10" id="KW-0067">ATP-binding</keyword>
<evidence type="ECO:0000259" key="19">
    <source>
        <dbReference type="PROSITE" id="PS50109"/>
    </source>
</evidence>
<comment type="subcellular location">
    <subcellularLocation>
        <location evidence="2">Cell membrane</location>
        <topology evidence="2">Multi-pass membrane protein</topology>
    </subcellularLocation>
</comment>
<dbReference type="PROSITE" id="PS50109">
    <property type="entry name" value="HIS_KIN"/>
    <property type="match status" value="1"/>
</dbReference>
<organism evidence="24 25">
    <name type="scientific">Roseimaritima multifibrata</name>
    <dbReference type="NCBI Taxonomy" id="1930274"/>
    <lineage>
        <taxon>Bacteria</taxon>
        <taxon>Pseudomonadati</taxon>
        <taxon>Planctomycetota</taxon>
        <taxon>Planctomycetia</taxon>
        <taxon>Pirellulales</taxon>
        <taxon>Pirellulaceae</taxon>
        <taxon>Roseimaritima</taxon>
    </lineage>
</organism>
<dbReference type="SMART" id="SM00086">
    <property type="entry name" value="PAC"/>
    <property type="match status" value="3"/>
</dbReference>
<dbReference type="KEGG" id="rml:FF011L_04000"/>
<evidence type="ECO:0000259" key="21">
    <source>
        <dbReference type="PROSITE" id="PS50112"/>
    </source>
</evidence>
<reference evidence="24 25" key="1">
    <citation type="submission" date="2019-02" db="EMBL/GenBank/DDBJ databases">
        <title>Deep-cultivation of Planctomycetes and their phenomic and genomic characterization uncovers novel biology.</title>
        <authorList>
            <person name="Wiegand S."/>
            <person name="Jogler M."/>
            <person name="Boedeker C."/>
            <person name="Pinto D."/>
            <person name="Vollmers J."/>
            <person name="Rivas-Marin E."/>
            <person name="Kohn T."/>
            <person name="Peeters S.H."/>
            <person name="Heuer A."/>
            <person name="Rast P."/>
            <person name="Oberbeckmann S."/>
            <person name="Bunk B."/>
            <person name="Jeske O."/>
            <person name="Meyerdierks A."/>
            <person name="Storesund J.E."/>
            <person name="Kallscheuer N."/>
            <person name="Luecker S."/>
            <person name="Lage O.M."/>
            <person name="Pohl T."/>
            <person name="Merkel B.J."/>
            <person name="Hornburger P."/>
            <person name="Mueller R.-W."/>
            <person name="Bruemmer F."/>
            <person name="Labrenz M."/>
            <person name="Spormann A.M."/>
            <person name="Op den Camp H."/>
            <person name="Overmann J."/>
            <person name="Amann R."/>
            <person name="Jetten M.S.M."/>
            <person name="Mascher T."/>
            <person name="Medema M.H."/>
            <person name="Devos D.P."/>
            <person name="Kaster A.-K."/>
            <person name="Ovreas L."/>
            <person name="Rohde M."/>
            <person name="Galperin M.Y."/>
            <person name="Jogler C."/>
        </authorList>
    </citation>
    <scope>NUCLEOTIDE SEQUENCE [LARGE SCALE GENOMIC DNA]</scope>
    <source>
        <strain evidence="24 25">FF011L</strain>
    </source>
</reference>
<feature type="compositionally biased region" description="Acidic residues" evidence="18">
    <location>
        <begin position="1054"/>
        <end position="1064"/>
    </location>
</feature>
<evidence type="ECO:0000256" key="1">
    <source>
        <dbReference type="ARBA" id="ARBA00000085"/>
    </source>
</evidence>
<evidence type="ECO:0000256" key="12">
    <source>
        <dbReference type="ARBA" id="ARBA00023012"/>
    </source>
</evidence>
<dbReference type="FunFam" id="3.30.565.10:FF:000010">
    <property type="entry name" value="Sensor histidine kinase RcsC"/>
    <property type="match status" value="1"/>
</dbReference>
<keyword evidence="5 17" id="KW-0597">Phosphoprotein</keyword>
<keyword evidence="9 24" id="KW-0418">Kinase</keyword>
<feature type="region of interest" description="Disordered" evidence="18">
    <location>
        <begin position="1088"/>
        <end position="1109"/>
    </location>
</feature>
<dbReference type="InterPro" id="IPR001610">
    <property type="entry name" value="PAC"/>
</dbReference>
<dbReference type="SUPFAM" id="SSF47226">
    <property type="entry name" value="Histidine-containing phosphotransfer domain, HPT domain"/>
    <property type="match status" value="1"/>
</dbReference>